<dbReference type="InterPro" id="IPR008136">
    <property type="entry name" value="CinA_C"/>
</dbReference>
<dbReference type="Proteomes" id="UP001357452">
    <property type="component" value="Unassembled WGS sequence"/>
</dbReference>
<dbReference type="EMBL" id="JAZGLY010000002">
    <property type="protein sequence ID" value="MEE6186173.1"/>
    <property type="molecule type" value="Genomic_DNA"/>
</dbReference>
<dbReference type="InterPro" id="IPR050101">
    <property type="entry name" value="CinA"/>
</dbReference>
<feature type="domain" description="MoaB/Mog" evidence="2">
    <location>
        <begin position="7"/>
        <end position="182"/>
    </location>
</feature>
<dbReference type="HAMAP" id="MF_00226_B">
    <property type="entry name" value="CinA_B"/>
    <property type="match status" value="1"/>
</dbReference>
<evidence type="ECO:0000313" key="3">
    <source>
        <dbReference type="EMBL" id="MEE6186173.1"/>
    </source>
</evidence>
<dbReference type="NCBIfam" id="TIGR00200">
    <property type="entry name" value="cinA_nterm"/>
    <property type="match status" value="1"/>
</dbReference>
<dbReference type="Gene3D" id="3.90.950.20">
    <property type="entry name" value="CinA-like"/>
    <property type="match status" value="1"/>
</dbReference>
<evidence type="ECO:0000259" key="2">
    <source>
        <dbReference type="SMART" id="SM00852"/>
    </source>
</evidence>
<dbReference type="InterPro" id="IPR001453">
    <property type="entry name" value="MoaB/Mog_dom"/>
</dbReference>
<dbReference type="CDD" id="cd00885">
    <property type="entry name" value="cinA"/>
    <property type="match status" value="1"/>
</dbReference>
<protein>
    <recommendedName>
        <fullName evidence="1">CinA-like protein</fullName>
    </recommendedName>
</protein>
<dbReference type="Gene3D" id="3.40.980.10">
    <property type="entry name" value="MoaB/Mog-like domain"/>
    <property type="match status" value="1"/>
</dbReference>
<sequence length="425" mass="46988">MNEINASIITIGDELLIGQTIDTNSAFLGQELNKIGIWVKRRVAVGDVYDDIWKALDEERKYSRLIILTGGLGPTADDITKPLLCDYFKTRLVRNEAVLQHIHDLYVKVYKRKAYLTEENKKQADLPENCTILHNAYGSASGMWFEDKNAHGDPIVFISLPGVPYEMKKIFVDEAIPRILQTFGGYAVVHKVLATFGLGETLIAEKIASIEKQLPSHIKLAYLPGYGQVKLRLTGKGLNKELLEQEILPYYEQIQTLLEDITIANNDDTLQIIIGKLLQQQKKTLATAESCTGGYIAHLITSVPKSSSHFNGAAVVYNNDIKEKILGVSHETLQTEGAVSEATARQMVAGALKQFDADYAVATTGILGPPTENDEKPVGTVWIAAGNKDEIISKLLNLGYDRERNIEAAALQALNLLRKFIISHG</sequence>
<dbReference type="InterPro" id="IPR041424">
    <property type="entry name" value="CinA_KH"/>
</dbReference>
<dbReference type="Pfam" id="PF18146">
    <property type="entry name" value="CinA_KH"/>
    <property type="match status" value="1"/>
</dbReference>
<evidence type="ECO:0000313" key="4">
    <source>
        <dbReference type="Proteomes" id="UP001357452"/>
    </source>
</evidence>
<dbReference type="Pfam" id="PF02464">
    <property type="entry name" value="CinA"/>
    <property type="match status" value="1"/>
</dbReference>
<dbReference type="RefSeq" id="WP_330973583.1">
    <property type="nucleotide sequence ID" value="NZ_JAZGLY010000002.1"/>
</dbReference>
<name>A0ABU7RDV0_9BACT</name>
<proteinExistence type="inferred from homology"/>
<dbReference type="Pfam" id="PF00994">
    <property type="entry name" value="MoCF_biosynth"/>
    <property type="match status" value="1"/>
</dbReference>
<dbReference type="PANTHER" id="PTHR13939">
    <property type="entry name" value="NICOTINAMIDE-NUCLEOTIDE AMIDOHYDROLASE PNCC"/>
    <property type="match status" value="1"/>
</dbReference>
<reference evidence="3 4" key="1">
    <citation type="submission" date="2024-01" db="EMBL/GenBank/DDBJ databases">
        <title>Niabella digestum sp. nov., isolated from waste digestion system.</title>
        <authorList>
            <person name="Zhang L."/>
        </authorList>
    </citation>
    <scope>NUCLEOTIDE SEQUENCE [LARGE SCALE GENOMIC DNA]</scope>
    <source>
        <strain evidence="3 4">A18</strain>
    </source>
</reference>
<dbReference type="SUPFAM" id="SSF142433">
    <property type="entry name" value="CinA-like"/>
    <property type="match status" value="1"/>
</dbReference>
<dbReference type="PANTHER" id="PTHR13939:SF0">
    <property type="entry name" value="NMN AMIDOHYDROLASE-LIKE PROTEIN YFAY"/>
    <property type="match status" value="1"/>
</dbReference>
<organism evidence="3 4">
    <name type="scientific">Niabella digestorum</name>
    <dbReference type="NCBI Taxonomy" id="3117701"/>
    <lineage>
        <taxon>Bacteria</taxon>
        <taxon>Pseudomonadati</taxon>
        <taxon>Bacteroidota</taxon>
        <taxon>Chitinophagia</taxon>
        <taxon>Chitinophagales</taxon>
        <taxon>Chitinophagaceae</taxon>
        <taxon>Niabella</taxon>
    </lineage>
</organism>
<comment type="caution">
    <text evidence="3">The sequence shown here is derived from an EMBL/GenBank/DDBJ whole genome shotgun (WGS) entry which is preliminary data.</text>
</comment>
<dbReference type="SMART" id="SM00852">
    <property type="entry name" value="MoCF_biosynth"/>
    <property type="match status" value="1"/>
</dbReference>
<keyword evidence="4" id="KW-1185">Reference proteome</keyword>
<dbReference type="PIRSF" id="PIRSF006728">
    <property type="entry name" value="CinA"/>
    <property type="match status" value="1"/>
</dbReference>
<accession>A0ABU7RDV0</accession>
<gene>
    <name evidence="3" type="ORF">V2H41_02720</name>
</gene>
<dbReference type="InterPro" id="IPR036653">
    <property type="entry name" value="CinA-like_C"/>
</dbReference>
<evidence type="ECO:0000256" key="1">
    <source>
        <dbReference type="HAMAP-Rule" id="MF_00226"/>
    </source>
</evidence>
<dbReference type="InterPro" id="IPR036425">
    <property type="entry name" value="MoaB/Mog-like_dom_sf"/>
</dbReference>
<dbReference type="NCBIfam" id="TIGR00199">
    <property type="entry name" value="PncC_domain"/>
    <property type="match status" value="1"/>
</dbReference>
<dbReference type="SUPFAM" id="SSF53218">
    <property type="entry name" value="Molybdenum cofactor biosynthesis proteins"/>
    <property type="match status" value="1"/>
</dbReference>
<dbReference type="InterPro" id="IPR008135">
    <property type="entry name" value="Competence-induced_CinA"/>
</dbReference>
<comment type="similarity">
    <text evidence="1">Belongs to the CinA family.</text>
</comment>